<evidence type="ECO:0008006" key="3">
    <source>
        <dbReference type="Google" id="ProtNLM"/>
    </source>
</evidence>
<dbReference type="Gene3D" id="3.90.1150.10">
    <property type="entry name" value="Aspartate Aminotransferase, domain 1"/>
    <property type="match status" value="1"/>
</dbReference>
<feature type="region of interest" description="Disordered" evidence="1">
    <location>
        <begin position="1"/>
        <end position="28"/>
    </location>
</feature>
<comment type="caution">
    <text evidence="2">The sequence shown here is derived from an EMBL/GenBank/DDBJ whole genome shotgun (WGS) entry which is preliminary data.</text>
</comment>
<dbReference type="InterPro" id="IPR015424">
    <property type="entry name" value="PyrdxlP-dep_Trfase"/>
</dbReference>
<proteinExistence type="predicted"/>
<dbReference type="SUPFAM" id="SSF53383">
    <property type="entry name" value="PLP-dependent transferases"/>
    <property type="match status" value="1"/>
</dbReference>
<dbReference type="AlphaFoldDB" id="A0A0F9BVI9"/>
<dbReference type="Gene3D" id="3.40.640.10">
    <property type="entry name" value="Type I PLP-dependent aspartate aminotransferase-like (Major domain)"/>
    <property type="match status" value="1"/>
</dbReference>
<dbReference type="InterPro" id="IPR015421">
    <property type="entry name" value="PyrdxlP-dep_Trfase_major"/>
</dbReference>
<evidence type="ECO:0000313" key="2">
    <source>
        <dbReference type="EMBL" id="KKL25945.1"/>
    </source>
</evidence>
<organism evidence="2">
    <name type="scientific">marine sediment metagenome</name>
    <dbReference type="NCBI Taxonomy" id="412755"/>
    <lineage>
        <taxon>unclassified sequences</taxon>
        <taxon>metagenomes</taxon>
        <taxon>ecological metagenomes</taxon>
    </lineage>
</organism>
<name>A0A0F9BVI9_9ZZZZ</name>
<gene>
    <name evidence="2" type="ORF">LCGC14_2400250</name>
</gene>
<feature type="non-terminal residue" evidence="2">
    <location>
        <position position="75"/>
    </location>
</feature>
<evidence type="ECO:0000256" key="1">
    <source>
        <dbReference type="SAM" id="MobiDB-lite"/>
    </source>
</evidence>
<sequence>MRLNEVNFDQGLPVEGYGPGEQPTGGGYIKLNTNENPYPPSDRVLEALRALTPDQIRRYPDPLATELRKKIAGVY</sequence>
<feature type="compositionally biased region" description="Gly residues" evidence="1">
    <location>
        <begin position="17"/>
        <end position="28"/>
    </location>
</feature>
<reference evidence="2" key="1">
    <citation type="journal article" date="2015" name="Nature">
        <title>Complex archaea that bridge the gap between prokaryotes and eukaryotes.</title>
        <authorList>
            <person name="Spang A."/>
            <person name="Saw J.H."/>
            <person name="Jorgensen S.L."/>
            <person name="Zaremba-Niedzwiedzka K."/>
            <person name="Martijn J."/>
            <person name="Lind A.E."/>
            <person name="van Eijk R."/>
            <person name="Schleper C."/>
            <person name="Guy L."/>
            <person name="Ettema T.J."/>
        </authorList>
    </citation>
    <scope>NUCLEOTIDE SEQUENCE</scope>
</reference>
<protein>
    <recommendedName>
        <fullName evidence="3">Aminotransferase class I/classII domain-containing protein</fullName>
    </recommendedName>
</protein>
<dbReference type="EMBL" id="LAZR01036023">
    <property type="protein sequence ID" value="KKL25945.1"/>
    <property type="molecule type" value="Genomic_DNA"/>
</dbReference>
<accession>A0A0F9BVI9</accession>
<dbReference type="InterPro" id="IPR015422">
    <property type="entry name" value="PyrdxlP-dep_Trfase_small"/>
</dbReference>